<gene>
    <name evidence="1" type="primary">RR22_0</name>
    <name evidence="1" type="ORF">Zm00014a_034031</name>
</gene>
<accession>A0A3L6G880</accession>
<dbReference type="EMBL" id="NCVQ01000002">
    <property type="protein sequence ID" value="PWZ44620.1"/>
    <property type="molecule type" value="Genomic_DNA"/>
</dbReference>
<proteinExistence type="predicted"/>
<protein>
    <submittedName>
        <fullName evidence="1">Two-component response regulator ORR22</fullName>
    </submittedName>
</protein>
<sequence>MTRHDLFNINAGIIKGLYIAIAKHRSNNLMISLLLDLSSRSRRRLPVDELKLQARASGGHDAKDQFPVGMRVIAVDDDPTCLKVLERFVGDVLGEICVPWYYGLMADSSTISPRKHWGQYVVELNRFERNQKEIAGGAFWILLV</sequence>
<reference evidence="1" key="1">
    <citation type="journal article" date="2018" name="Nat. Genet.">
        <title>Extensive intraspecific gene order and gene structural variations between Mo17 and other maize genomes.</title>
        <authorList>
            <person name="Sun S."/>
            <person name="Zhou Y."/>
            <person name="Chen J."/>
            <person name="Shi J."/>
            <person name="Zhao H."/>
            <person name="Zhao H."/>
            <person name="Song W."/>
            <person name="Zhang M."/>
            <person name="Cui Y."/>
            <person name="Dong X."/>
            <person name="Liu H."/>
            <person name="Ma X."/>
            <person name="Jiao Y."/>
            <person name="Wang B."/>
            <person name="Wei X."/>
            <person name="Stein J.C."/>
            <person name="Glaubitz J.C."/>
            <person name="Lu F."/>
            <person name="Yu G."/>
            <person name="Liang C."/>
            <person name="Fengler K."/>
            <person name="Li B."/>
            <person name="Rafalski A."/>
            <person name="Schnable P.S."/>
            <person name="Ware D.H."/>
            <person name="Buckler E.S."/>
            <person name="Lai J."/>
        </authorList>
    </citation>
    <scope>NUCLEOTIDE SEQUENCE [LARGE SCALE GENOMIC DNA]</scope>
    <source>
        <tissue evidence="1">Seedling</tissue>
    </source>
</reference>
<dbReference type="Proteomes" id="UP000251960">
    <property type="component" value="Chromosome 10"/>
</dbReference>
<evidence type="ECO:0000313" key="1">
    <source>
        <dbReference type="EMBL" id="PWZ44620.1"/>
    </source>
</evidence>
<comment type="caution">
    <text evidence="1">The sequence shown here is derived from an EMBL/GenBank/DDBJ whole genome shotgun (WGS) entry which is preliminary data.</text>
</comment>
<name>A0A3L6G880_MAIZE</name>
<dbReference type="AlphaFoldDB" id="A0A3L6G880"/>
<dbReference type="ExpressionAtlas" id="A0A3L6G880">
    <property type="expression patterns" value="baseline and differential"/>
</dbReference>
<organism evidence="1">
    <name type="scientific">Zea mays</name>
    <name type="common">Maize</name>
    <dbReference type="NCBI Taxonomy" id="4577"/>
    <lineage>
        <taxon>Eukaryota</taxon>
        <taxon>Viridiplantae</taxon>
        <taxon>Streptophyta</taxon>
        <taxon>Embryophyta</taxon>
        <taxon>Tracheophyta</taxon>
        <taxon>Spermatophyta</taxon>
        <taxon>Magnoliopsida</taxon>
        <taxon>Liliopsida</taxon>
        <taxon>Poales</taxon>
        <taxon>Poaceae</taxon>
        <taxon>PACMAD clade</taxon>
        <taxon>Panicoideae</taxon>
        <taxon>Andropogonodae</taxon>
        <taxon>Andropogoneae</taxon>
        <taxon>Tripsacinae</taxon>
        <taxon>Zea</taxon>
    </lineage>
</organism>